<dbReference type="PANTHER" id="PTHR31374">
    <property type="entry name" value="AUXIN-INDUCED PROTEIN-LIKE-RELATED"/>
    <property type="match status" value="1"/>
</dbReference>
<dbReference type="GO" id="GO:0009733">
    <property type="term" value="P:response to auxin"/>
    <property type="evidence" value="ECO:0007669"/>
    <property type="project" value="InterPro"/>
</dbReference>
<evidence type="ECO:0000313" key="2">
    <source>
        <dbReference type="EMBL" id="KAL0449860.1"/>
    </source>
</evidence>
<dbReference type="EMBL" id="JACGWN010000005">
    <property type="protein sequence ID" value="KAL0449860.1"/>
    <property type="molecule type" value="Genomic_DNA"/>
</dbReference>
<protein>
    <submittedName>
        <fullName evidence="2">Auxin-responsive protein SAUR15</fullName>
    </submittedName>
</protein>
<reference evidence="2" key="1">
    <citation type="submission" date="2020-06" db="EMBL/GenBank/DDBJ databases">
        <authorList>
            <person name="Li T."/>
            <person name="Hu X."/>
            <person name="Zhang T."/>
            <person name="Song X."/>
            <person name="Zhang H."/>
            <person name="Dai N."/>
            <person name="Sheng W."/>
            <person name="Hou X."/>
            <person name="Wei L."/>
        </authorList>
    </citation>
    <scope>NUCLEOTIDE SEQUENCE</scope>
    <source>
        <strain evidence="2">KEN1</strain>
        <tissue evidence="2">Leaf</tissue>
    </source>
</reference>
<dbReference type="PANTHER" id="PTHR31374:SF364">
    <property type="entry name" value="AUXIN-RESPONSIVE PROTEIN"/>
    <property type="match status" value="1"/>
</dbReference>
<dbReference type="AlphaFoldDB" id="A0AAW2X6X9"/>
<comment type="similarity">
    <text evidence="1">Belongs to the ARG7 family.</text>
</comment>
<gene>
    <name evidence="2" type="ORF">Slati_1542400</name>
</gene>
<evidence type="ECO:0000256" key="1">
    <source>
        <dbReference type="ARBA" id="ARBA00006974"/>
    </source>
</evidence>
<dbReference type="Pfam" id="PF02519">
    <property type="entry name" value="Auxin_inducible"/>
    <property type="match status" value="1"/>
</dbReference>
<organism evidence="2">
    <name type="scientific">Sesamum latifolium</name>
    <dbReference type="NCBI Taxonomy" id="2727402"/>
    <lineage>
        <taxon>Eukaryota</taxon>
        <taxon>Viridiplantae</taxon>
        <taxon>Streptophyta</taxon>
        <taxon>Embryophyta</taxon>
        <taxon>Tracheophyta</taxon>
        <taxon>Spermatophyta</taxon>
        <taxon>Magnoliopsida</taxon>
        <taxon>eudicotyledons</taxon>
        <taxon>Gunneridae</taxon>
        <taxon>Pentapetalae</taxon>
        <taxon>asterids</taxon>
        <taxon>lamiids</taxon>
        <taxon>Lamiales</taxon>
        <taxon>Pedaliaceae</taxon>
        <taxon>Sesamum</taxon>
    </lineage>
</organism>
<name>A0AAW2X6X9_9LAMI</name>
<proteinExistence type="inferred from homology"/>
<comment type="caution">
    <text evidence="2">The sequence shown here is derived from an EMBL/GenBank/DDBJ whole genome shotgun (WGS) entry which is preliminary data.</text>
</comment>
<sequence>MLQHDHDKKMKVKKGWLAVQVGLEDEDGGFQRFSIPISYLYHPLFQRLLDKAREVYGYHADGPLMLPCSVEDFLHLRWRIEKENTSHGGGHHHRTIFRPLLCRFTLVENLELERGDFHFY</sequence>
<dbReference type="InterPro" id="IPR003676">
    <property type="entry name" value="SAUR_fam"/>
</dbReference>
<reference evidence="2" key="2">
    <citation type="journal article" date="2024" name="Plant">
        <title>Genomic evolution and insights into agronomic trait innovations of Sesamum species.</title>
        <authorList>
            <person name="Miao H."/>
            <person name="Wang L."/>
            <person name="Qu L."/>
            <person name="Liu H."/>
            <person name="Sun Y."/>
            <person name="Le M."/>
            <person name="Wang Q."/>
            <person name="Wei S."/>
            <person name="Zheng Y."/>
            <person name="Lin W."/>
            <person name="Duan Y."/>
            <person name="Cao H."/>
            <person name="Xiong S."/>
            <person name="Wang X."/>
            <person name="Wei L."/>
            <person name="Li C."/>
            <person name="Ma Q."/>
            <person name="Ju M."/>
            <person name="Zhao R."/>
            <person name="Li G."/>
            <person name="Mu C."/>
            <person name="Tian Q."/>
            <person name="Mei H."/>
            <person name="Zhang T."/>
            <person name="Gao T."/>
            <person name="Zhang H."/>
        </authorList>
    </citation>
    <scope>NUCLEOTIDE SEQUENCE</scope>
    <source>
        <strain evidence="2">KEN1</strain>
    </source>
</reference>
<accession>A0AAW2X6X9</accession>